<dbReference type="Pfam" id="PF02557">
    <property type="entry name" value="VanY"/>
    <property type="match status" value="1"/>
</dbReference>
<evidence type="ECO:0000259" key="1">
    <source>
        <dbReference type="Pfam" id="PF02557"/>
    </source>
</evidence>
<dbReference type="SUPFAM" id="SSF55166">
    <property type="entry name" value="Hedgehog/DD-peptidase"/>
    <property type="match status" value="1"/>
</dbReference>
<protein>
    <submittedName>
        <fullName evidence="2">Carboxypeptidase YodJ</fullName>
    </submittedName>
</protein>
<dbReference type="GO" id="GO:0004180">
    <property type="term" value="F:carboxypeptidase activity"/>
    <property type="evidence" value="ECO:0007669"/>
    <property type="project" value="UniProtKB-KW"/>
</dbReference>
<evidence type="ECO:0000313" key="3">
    <source>
        <dbReference type="Proteomes" id="UP000366872"/>
    </source>
</evidence>
<proteinExistence type="predicted"/>
<dbReference type="CDD" id="cd14852">
    <property type="entry name" value="LD-carboxypeptidase"/>
    <property type="match status" value="1"/>
</dbReference>
<keyword evidence="3" id="KW-1185">Reference proteome</keyword>
<organism evidence="2 3">
    <name type="scientific">Pontiella desulfatans</name>
    <dbReference type="NCBI Taxonomy" id="2750659"/>
    <lineage>
        <taxon>Bacteria</taxon>
        <taxon>Pseudomonadati</taxon>
        <taxon>Kiritimatiellota</taxon>
        <taxon>Kiritimatiellia</taxon>
        <taxon>Kiritimatiellales</taxon>
        <taxon>Pontiellaceae</taxon>
        <taxon>Pontiella</taxon>
    </lineage>
</organism>
<dbReference type="Proteomes" id="UP000366872">
    <property type="component" value="Unassembled WGS sequence"/>
</dbReference>
<accession>A0A6C2U9B1</accession>
<keyword evidence="2" id="KW-0121">Carboxypeptidase</keyword>
<dbReference type="Gene3D" id="3.30.1380.10">
    <property type="match status" value="1"/>
</dbReference>
<dbReference type="InterPro" id="IPR052179">
    <property type="entry name" value="DD-CPase-like"/>
</dbReference>
<dbReference type="InterPro" id="IPR009045">
    <property type="entry name" value="Zn_M74/Hedgehog-like"/>
</dbReference>
<name>A0A6C2U9B1_PONDE</name>
<dbReference type="EMBL" id="CAAHFG010000004">
    <property type="protein sequence ID" value="VGO16688.1"/>
    <property type="molecule type" value="Genomic_DNA"/>
</dbReference>
<reference evidence="2 3" key="1">
    <citation type="submission" date="2019-04" db="EMBL/GenBank/DDBJ databases">
        <authorList>
            <person name="Van Vliet M D."/>
        </authorList>
    </citation>
    <scope>NUCLEOTIDE SEQUENCE [LARGE SCALE GENOMIC DNA]</scope>
    <source>
        <strain evidence="2 3">F1</strain>
    </source>
</reference>
<dbReference type="GO" id="GO:0006508">
    <property type="term" value="P:proteolysis"/>
    <property type="evidence" value="ECO:0007669"/>
    <property type="project" value="InterPro"/>
</dbReference>
<keyword evidence="2" id="KW-0645">Protease</keyword>
<dbReference type="PANTHER" id="PTHR34385:SF1">
    <property type="entry name" value="PEPTIDOGLYCAN L-ALANYL-D-GLUTAMATE ENDOPEPTIDASE CWLK"/>
    <property type="match status" value="1"/>
</dbReference>
<keyword evidence="2" id="KW-0378">Hydrolase</keyword>
<gene>
    <name evidence="2" type="primary">yodJ</name>
    <name evidence="2" type="ORF">PDESU_05279</name>
</gene>
<dbReference type="PANTHER" id="PTHR34385">
    <property type="entry name" value="D-ALANYL-D-ALANINE CARBOXYPEPTIDASE"/>
    <property type="match status" value="1"/>
</dbReference>
<evidence type="ECO:0000313" key="2">
    <source>
        <dbReference type="EMBL" id="VGO16688.1"/>
    </source>
</evidence>
<dbReference type="InterPro" id="IPR003709">
    <property type="entry name" value="VanY-like_core_dom"/>
</dbReference>
<dbReference type="InterPro" id="IPR058193">
    <property type="entry name" value="VanY/YodJ_core_dom"/>
</dbReference>
<sequence>MKTPLPIFTEEKNLMELEDEGRTFLLQPNTAESWKAMKAKAASDGIHLYMVSAFRSIERQSQIIENKKAKGIPDDEIYAVSAPPGRSEHHTGRAIDLNTVDCPVLEEEFEDTPAFEWLRENAASFGFTLSYPRNNPYGIAYEPWHWKFRGNQAFETARQSTESEPR</sequence>
<dbReference type="AlphaFoldDB" id="A0A6C2U9B1"/>
<feature type="domain" description="D-alanyl-D-alanine carboxypeptidase-like core" evidence="1">
    <location>
        <begin position="25"/>
        <end position="150"/>
    </location>
</feature>